<reference evidence="3" key="1">
    <citation type="journal article" date="2010" name="Genome Res.">
        <title>Population genomic sequencing of Coccidioides fungi reveals recent hybridization and transposon control.</title>
        <authorList>
            <person name="Neafsey D.E."/>
            <person name="Barker B.M."/>
            <person name="Sharpton T.J."/>
            <person name="Stajich J.E."/>
            <person name="Park D.J."/>
            <person name="Whiston E."/>
            <person name="Hung C.-Y."/>
            <person name="McMahan C."/>
            <person name="White J."/>
            <person name="Sykes S."/>
            <person name="Heiman D."/>
            <person name="Young S."/>
            <person name="Zeng Q."/>
            <person name="Abouelleil A."/>
            <person name="Aftuck L."/>
            <person name="Bessette D."/>
            <person name="Brown A."/>
            <person name="FitzGerald M."/>
            <person name="Lui A."/>
            <person name="Macdonald J.P."/>
            <person name="Priest M."/>
            <person name="Orbach M.J."/>
            <person name="Galgiani J.N."/>
            <person name="Kirkland T.N."/>
            <person name="Cole G.T."/>
            <person name="Birren B.W."/>
            <person name="Henn M.R."/>
            <person name="Taylor J.W."/>
            <person name="Rounsley S.D."/>
        </authorList>
    </citation>
    <scope>NUCLEOTIDE SEQUENCE [LARGE SCALE GENOMIC DNA]</scope>
    <source>
        <strain evidence="3">RMSCC 2394</strain>
    </source>
</reference>
<name>A0A0J6Y2A9_COCIT</name>
<proteinExistence type="predicted"/>
<evidence type="ECO:0000313" key="2">
    <source>
        <dbReference type="EMBL" id="KMP00738.1"/>
    </source>
</evidence>
<gene>
    <name evidence="2" type="ORF">CIRG_00880</name>
</gene>
<organism evidence="2 3">
    <name type="scientific">Coccidioides immitis RMSCC 2394</name>
    <dbReference type="NCBI Taxonomy" id="404692"/>
    <lineage>
        <taxon>Eukaryota</taxon>
        <taxon>Fungi</taxon>
        <taxon>Dikarya</taxon>
        <taxon>Ascomycota</taxon>
        <taxon>Pezizomycotina</taxon>
        <taxon>Eurotiomycetes</taxon>
        <taxon>Eurotiomycetidae</taxon>
        <taxon>Onygenales</taxon>
        <taxon>Onygenaceae</taxon>
        <taxon>Coccidioides</taxon>
    </lineage>
</organism>
<dbReference type="AlphaFoldDB" id="A0A0J6Y2A9"/>
<feature type="compositionally biased region" description="Basic and acidic residues" evidence="1">
    <location>
        <begin position="71"/>
        <end position="91"/>
    </location>
</feature>
<accession>A0A0J6Y2A9</accession>
<evidence type="ECO:0000313" key="3">
    <source>
        <dbReference type="Proteomes" id="UP000054565"/>
    </source>
</evidence>
<feature type="region of interest" description="Disordered" evidence="1">
    <location>
        <begin position="218"/>
        <end position="298"/>
    </location>
</feature>
<evidence type="ECO:0000256" key="1">
    <source>
        <dbReference type="SAM" id="MobiDB-lite"/>
    </source>
</evidence>
<protein>
    <submittedName>
        <fullName evidence="2">Uncharacterized protein</fullName>
    </submittedName>
</protein>
<feature type="region of interest" description="Disordered" evidence="1">
    <location>
        <begin position="71"/>
        <end position="118"/>
    </location>
</feature>
<feature type="compositionally biased region" description="Low complexity" evidence="1">
    <location>
        <begin position="103"/>
        <end position="112"/>
    </location>
</feature>
<sequence>MGNIISCIAELSQDDDRGSTRSHCSCYSCRHRSRHRRRRRLRENGSWRRRRDDSLLDSLVTSVADFFKAETEHTKARTEQRKARRKEKEPEPAQPSVVPRHLQAQQAPQLPQQFPPAPAAAAAAAAPAQMIQEMYQPAVAAGALRDNIAYPNAFAMGIGSGGAGLMGGNGNPNRFVPAAQTAFSHPCIDDQNEDTSPLRRHGRYLNPDSFHTAREFYHIAHSPGPSGRRRKGKRVKRNEAPPESEESEWPPGEKGWRLRARQPMRRPDVGENLSRSPGVDHPPPQIPPLHGAARREPM</sequence>
<feature type="compositionally biased region" description="Basic residues" evidence="1">
    <location>
        <begin position="227"/>
        <end position="236"/>
    </location>
</feature>
<dbReference type="Proteomes" id="UP000054565">
    <property type="component" value="Unassembled WGS sequence"/>
</dbReference>
<dbReference type="EMBL" id="DS028093">
    <property type="protein sequence ID" value="KMP00738.1"/>
    <property type="molecule type" value="Genomic_DNA"/>
</dbReference>